<gene>
    <name evidence="8" type="ORF">LIER_00329</name>
</gene>
<name>A0AAV3NLG4_LITER</name>
<dbReference type="EMBL" id="BAABME010000025">
    <property type="protein sequence ID" value="GAA0138618.1"/>
    <property type="molecule type" value="Genomic_DNA"/>
</dbReference>
<feature type="compositionally biased region" description="Low complexity" evidence="6">
    <location>
        <begin position="238"/>
        <end position="257"/>
    </location>
</feature>
<dbReference type="InterPro" id="IPR001005">
    <property type="entry name" value="SANT/Myb"/>
</dbReference>
<dbReference type="GO" id="GO:0005634">
    <property type="term" value="C:nucleus"/>
    <property type="evidence" value="ECO:0007669"/>
    <property type="project" value="UniProtKB-SubCell"/>
</dbReference>
<feature type="region of interest" description="Disordered" evidence="6">
    <location>
        <begin position="228"/>
        <end position="278"/>
    </location>
</feature>
<evidence type="ECO:0000256" key="3">
    <source>
        <dbReference type="ARBA" id="ARBA00023125"/>
    </source>
</evidence>
<protein>
    <recommendedName>
        <fullName evidence="7">Myb-like domain-containing protein</fullName>
    </recommendedName>
</protein>
<feature type="compositionally biased region" description="Polar residues" evidence="6">
    <location>
        <begin position="490"/>
        <end position="501"/>
    </location>
</feature>
<evidence type="ECO:0000256" key="1">
    <source>
        <dbReference type="ARBA" id="ARBA00004123"/>
    </source>
</evidence>
<sequence>MDDHHHEYTMDSNIRQYMNGTPVFTSIQTPQDMLSNHHYETIVMMGHHQRPNELLSHGLHSDSTTNTGVSTGGGGLGGLEMDGGGLGGGGDGGSGRWPRQETLTLLEIRSRLDTKFKEANQKGPLWDEVSRIMYEEHGYQRSGKKCREKFENLYKYYKKTKEGKAGRQDGKHYRFFRQLEALYGETTTTTTNYTPTSISDLNRFGSTSFRYNSNIVISSNNNQEFISHQQEATKNSEENSLSLSNSSDYETTSSEDSNLNHNNNETSSSIGKRKKRSKKGWKTKIKDFIDVQMSKLMVKQESWLDKMMKTIEQKEQERMMREETWKKQEEERIEKEHKFWDKERAWIEARDAALMEALHKLTGKGIVSNDNASEAITNLTRGGESSWQECEVTRLIQLRSGMEARLFVQQEGCGEMIWEEISSKLASFGYDKSPLMCKNKWESINDYLIKYQKRGKESSASCGGYFQGNDPSICHQIRGGGSYCGNNNNENAPTTSSSRGGNINDHGGNSPPNCTTGLNVNDNCFRYFMGDADNNLWENYGVKLCKGENNH</sequence>
<evidence type="ECO:0000256" key="5">
    <source>
        <dbReference type="ARBA" id="ARBA00023242"/>
    </source>
</evidence>
<dbReference type="AlphaFoldDB" id="A0AAV3NLG4"/>
<evidence type="ECO:0000313" key="9">
    <source>
        <dbReference type="Proteomes" id="UP001454036"/>
    </source>
</evidence>
<evidence type="ECO:0000256" key="6">
    <source>
        <dbReference type="SAM" id="MobiDB-lite"/>
    </source>
</evidence>
<reference evidence="8 9" key="1">
    <citation type="submission" date="2024-01" db="EMBL/GenBank/DDBJ databases">
        <title>The complete chloroplast genome sequence of Lithospermum erythrorhizon: insights into the phylogenetic relationship among Boraginaceae species and the maternal lineages of purple gromwells.</title>
        <authorList>
            <person name="Okada T."/>
            <person name="Watanabe K."/>
        </authorList>
    </citation>
    <scope>NUCLEOTIDE SEQUENCE [LARGE SCALE GENOMIC DNA]</scope>
</reference>
<comment type="caution">
    <text evidence="8">The sequence shown here is derived from an EMBL/GenBank/DDBJ whole genome shotgun (WGS) entry which is preliminary data.</text>
</comment>
<dbReference type="PANTHER" id="PTHR21654:SF60">
    <property type="entry name" value="TRIHELIX TRANSCRIPTION FACTOR PTL"/>
    <property type="match status" value="1"/>
</dbReference>
<keyword evidence="3" id="KW-0238">DNA-binding</keyword>
<dbReference type="PROSITE" id="PS50090">
    <property type="entry name" value="MYB_LIKE"/>
    <property type="match status" value="2"/>
</dbReference>
<dbReference type="Gene3D" id="1.10.10.60">
    <property type="entry name" value="Homeodomain-like"/>
    <property type="match status" value="2"/>
</dbReference>
<evidence type="ECO:0000313" key="8">
    <source>
        <dbReference type="EMBL" id="GAA0138618.1"/>
    </source>
</evidence>
<organism evidence="8 9">
    <name type="scientific">Lithospermum erythrorhizon</name>
    <name type="common">Purple gromwell</name>
    <name type="synonym">Lithospermum officinale var. erythrorhizon</name>
    <dbReference type="NCBI Taxonomy" id="34254"/>
    <lineage>
        <taxon>Eukaryota</taxon>
        <taxon>Viridiplantae</taxon>
        <taxon>Streptophyta</taxon>
        <taxon>Embryophyta</taxon>
        <taxon>Tracheophyta</taxon>
        <taxon>Spermatophyta</taxon>
        <taxon>Magnoliopsida</taxon>
        <taxon>eudicotyledons</taxon>
        <taxon>Gunneridae</taxon>
        <taxon>Pentapetalae</taxon>
        <taxon>asterids</taxon>
        <taxon>lamiids</taxon>
        <taxon>Boraginales</taxon>
        <taxon>Boraginaceae</taxon>
        <taxon>Boraginoideae</taxon>
        <taxon>Lithospermeae</taxon>
        <taxon>Lithospermum</taxon>
    </lineage>
</organism>
<dbReference type="GO" id="GO:0006355">
    <property type="term" value="P:regulation of DNA-templated transcription"/>
    <property type="evidence" value="ECO:0007669"/>
    <property type="project" value="UniProtKB-ARBA"/>
</dbReference>
<comment type="subcellular location">
    <subcellularLocation>
        <location evidence="1">Nucleus</location>
    </subcellularLocation>
</comment>
<dbReference type="Proteomes" id="UP001454036">
    <property type="component" value="Unassembled WGS sequence"/>
</dbReference>
<dbReference type="InterPro" id="IPR044822">
    <property type="entry name" value="Myb_DNA-bind_4"/>
</dbReference>
<keyword evidence="9" id="KW-1185">Reference proteome</keyword>
<dbReference type="GO" id="GO:0003677">
    <property type="term" value="F:DNA binding"/>
    <property type="evidence" value="ECO:0007669"/>
    <property type="project" value="UniProtKB-KW"/>
</dbReference>
<evidence type="ECO:0000256" key="2">
    <source>
        <dbReference type="ARBA" id="ARBA00023015"/>
    </source>
</evidence>
<feature type="domain" description="Myb-like" evidence="7">
    <location>
        <begin position="95"/>
        <end position="154"/>
    </location>
</feature>
<feature type="region of interest" description="Disordered" evidence="6">
    <location>
        <begin position="490"/>
        <end position="510"/>
    </location>
</feature>
<dbReference type="Pfam" id="PF13837">
    <property type="entry name" value="Myb_DNA-bind_4"/>
    <property type="match status" value="2"/>
</dbReference>
<evidence type="ECO:0000259" key="7">
    <source>
        <dbReference type="PROSITE" id="PS50090"/>
    </source>
</evidence>
<dbReference type="FunFam" id="1.10.10.60:FF:000342">
    <property type="entry name" value="trihelix transcription factor PTL-like"/>
    <property type="match status" value="1"/>
</dbReference>
<feature type="domain" description="Myb-like" evidence="7">
    <location>
        <begin position="384"/>
        <end position="445"/>
    </location>
</feature>
<keyword evidence="2" id="KW-0805">Transcription regulation</keyword>
<dbReference type="SMART" id="SM00717">
    <property type="entry name" value="SANT"/>
    <property type="match status" value="2"/>
</dbReference>
<evidence type="ECO:0000256" key="4">
    <source>
        <dbReference type="ARBA" id="ARBA00023163"/>
    </source>
</evidence>
<proteinExistence type="predicted"/>
<keyword evidence="5" id="KW-0539">Nucleus</keyword>
<dbReference type="PANTHER" id="PTHR21654">
    <property type="entry name" value="FI21293P1"/>
    <property type="match status" value="1"/>
</dbReference>
<keyword evidence="4" id="KW-0804">Transcription</keyword>
<accession>A0AAV3NLG4</accession>
<dbReference type="CDD" id="cd12203">
    <property type="entry name" value="GT1"/>
    <property type="match status" value="1"/>
</dbReference>